<dbReference type="EMBL" id="WJEC01003640">
    <property type="protein sequence ID" value="KAF7474827.1"/>
    <property type="molecule type" value="Genomic_DNA"/>
</dbReference>
<feature type="region of interest" description="Disordered" evidence="1">
    <location>
        <begin position="1"/>
        <end position="69"/>
    </location>
</feature>
<dbReference type="InterPro" id="IPR045323">
    <property type="entry name" value="CCDC34"/>
</dbReference>
<sequence>MSLLSPLGHQSFSFDDKHGDGEDDEDVDEDAHDVEAEVLSLRRTELPGRASSKVESEDNQEEQKRVHLGESSLTPWEVWFVGKEKEESDRLQQKTLEVQLDSILSI</sequence>
<dbReference type="Proteomes" id="UP000662637">
    <property type="component" value="Unassembled WGS sequence"/>
</dbReference>
<accession>A0A834QAV4</accession>
<evidence type="ECO:0000313" key="3">
    <source>
        <dbReference type="Proteomes" id="UP000662637"/>
    </source>
</evidence>
<gene>
    <name evidence="2" type="ORF">GHT09_014386</name>
</gene>
<dbReference type="PANTHER" id="PTHR23247">
    <property type="entry name" value="NY-REN-41 ANTIGEN L15 -RELATED"/>
    <property type="match status" value="1"/>
</dbReference>
<name>A0A834QAV4_MARMO</name>
<dbReference type="PANTHER" id="PTHR23247:SF2">
    <property type="entry name" value="COILED-COIL DOMAIN-CONTAINING PROTEIN 34"/>
    <property type="match status" value="1"/>
</dbReference>
<evidence type="ECO:0000256" key="1">
    <source>
        <dbReference type="SAM" id="MobiDB-lite"/>
    </source>
</evidence>
<feature type="compositionally biased region" description="Basic and acidic residues" evidence="1">
    <location>
        <begin position="40"/>
        <end position="68"/>
    </location>
</feature>
<reference evidence="2" key="1">
    <citation type="submission" date="2020-08" db="EMBL/GenBank/DDBJ databases">
        <authorList>
            <person name="Shumante A."/>
            <person name="Zimin A.V."/>
            <person name="Puiu D."/>
            <person name="Salzberg S.L."/>
        </authorList>
    </citation>
    <scope>NUCLEOTIDE SEQUENCE</scope>
    <source>
        <strain evidence="2">WC2-LM</strain>
        <tissue evidence="2">Liver</tissue>
    </source>
</reference>
<evidence type="ECO:0000313" key="2">
    <source>
        <dbReference type="EMBL" id="KAF7474827.1"/>
    </source>
</evidence>
<organism evidence="2 3">
    <name type="scientific">Marmota monax</name>
    <name type="common">Woodchuck</name>
    <dbReference type="NCBI Taxonomy" id="9995"/>
    <lineage>
        <taxon>Eukaryota</taxon>
        <taxon>Metazoa</taxon>
        <taxon>Chordata</taxon>
        <taxon>Craniata</taxon>
        <taxon>Vertebrata</taxon>
        <taxon>Euteleostomi</taxon>
        <taxon>Mammalia</taxon>
        <taxon>Eutheria</taxon>
        <taxon>Euarchontoglires</taxon>
        <taxon>Glires</taxon>
        <taxon>Rodentia</taxon>
        <taxon>Sciuromorpha</taxon>
        <taxon>Sciuridae</taxon>
        <taxon>Xerinae</taxon>
        <taxon>Marmotini</taxon>
        <taxon>Marmota</taxon>
    </lineage>
</organism>
<protein>
    <submittedName>
        <fullName evidence="2">Uncharacterized protein</fullName>
    </submittedName>
</protein>
<proteinExistence type="predicted"/>
<dbReference type="AlphaFoldDB" id="A0A834QAV4"/>
<feature type="compositionally biased region" description="Acidic residues" evidence="1">
    <location>
        <begin position="21"/>
        <end position="32"/>
    </location>
</feature>
<comment type="caution">
    <text evidence="2">The sequence shown here is derived from an EMBL/GenBank/DDBJ whole genome shotgun (WGS) entry which is preliminary data.</text>
</comment>